<evidence type="ECO:0000313" key="1">
    <source>
        <dbReference type="EMBL" id="CAB9523599.1"/>
    </source>
</evidence>
<accession>A0A9N8EP72</accession>
<gene>
    <name evidence="1" type="ORF">SEMRO_1436_G272440.1</name>
</gene>
<comment type="caution">
    <text evidence="1">The sequence shown here is derived from an EMBL/GenBank/DDBJ whole genome shotgun (WGS) entry which is preliminary data.</text>
</comment>
<dbReference type="InterPro" id="IPR036770">
    <property type="entry name" value="Ankyrin_rpt-contain_sf"/>
</dbReference>
<evidence type="ECO:0000313" key="2">
    <source>
        <dbReference type="Proteomes" id="UP001153069"/>
    </source>
</evidence>
<keyword evidence="2" id="KW-1185">Reference proteome</keyword>
<dbReference type="EMBL" id="CAICTM010001434">
    <property type="protein sequence ID" value="CAB9523599.1"/>
    <property type="molecule type" value="Genomic_DNA"/>
</dbReference>
<organism evidence="1 2">
    <name type="scientific">Seminavis robusta</name>
    <dbReference type="NCBI Taxonomy" id="568900"/>
    <lineage>
        <taxon>Eukaryota</taxon>
        <taxon>Sar</taxon>
        <taxon>Stramenopiles</taxon>
        <taxon>Ochrophyta</taxon>
        <taxon>Bacillariophyta</taxon>
        <taxon>Bacillariophyceae</taxon>
        <taxon>Bacillariophycidae</taxon>
        <taxon>Naviculales</taxon>
        <taxon>Naviculaceae</taxon>
        <taxon>Seminavis</taxon>
    </lineage>
</organism>
<sequence length="480" mass="53884">MTADGASCPGCNRPITTLQETNAHNTNGKICQECGHLYGPPNCKETLLIHYCQTKQWDDAILRLHDWPYEASHVGEKNATALALAIQGEAPLSLIQALAEAFPNAVTTEWTFHGDAESPFWFAMTNLASNRKLGHCKILVSANNNVLRTGYWNGIYYVRSPIAYFSYEFQRLMKNAGLAQHSCTVKELLERGGSLGSTFHILSLLIKAEYHGKLDDPIVGSSLLHSIAGCRDPFFPEQPLLSIVLRSSQEQFLEVDQIGRCPLHIAASTRNHDKANYLSNQPNGDLIACSNRRDQFYQFMYSFCPHGCPHLYRNFEEYMKCKPGFQHNCCCRQRLLRKDKDGKAYSETEHPSCDCRNRFEQAKRDCRCEKAFDYYYDKMTDEHRNDKMDVIQVLIEACPRAAAIPDQAGSLPIHLAIASGKCWDAGVKAIVQAYPDAVGIKDPVTKLYPFMAAASANDLDTSLDLLRLRPDVLNWGTSQG</sequence>
<dbReference type="SUPFAM" id="SSF48403">
    <property type="entry name" value="Ankyrin repeat"/>
    <property type="match status" value="1"/>
</dbReference>
<name>A0A9N8EP72_9STRA</name>
<dbReference type="OrthoDB" id="43857at2759"/>
<protein>
    <submittedName>
        <fullName evidence="1">Uncharacterized protein</fullName>
    </submittedName>
</protein>
<proteinExistence type="predicted"/>
<reference evidence="1" key="1">
    <citation type="submission" date="2020-06" db="EMBL/GenBank/DDBJ databases">
        <authorList>
            <consortium name="Plant Systems Biology data submission"/>
        </authorList>
    </citation>
    <scope>NUCLEOTIDE SEQUENCE</scope>
    <source>
        <strain evidence="1">D6</strain>
    </source>
</reference>
<dbReference type="AlphaFoldDB" id="A0A9N8EP72"/>
<dbReference type="Proteomes" id="UP001153069">
    <property type="component" value="Unassembled WGS sequence"/>
</dbReference>